<dbReference type="GO" id="GO:0033588">
    <property type="term" value="C:elongator holoenzyme complex"/>
    <property type="evidence" value="ECO:0007669"/>
    <property type="project" value="InterPro"/>
</dbReference>
<dbReference type="Pfam" id="PF00400">
    <property type="entry name" value="WD40"/>
    <property type="match status" value="5"/>
</dbReference>
<comment type="pathway">
    <text evidence="3">tRNA modification; 5-methoxycarbonylmethyl-2-thiouridine-tRNA biosynthesis.</text>
</comment>
<comment type="similarity">
    <text evidence="4">Belongs to the WD repeat ELP2 family.</text>
</comment>
<sequence>MEATQEHISVGCNRLTQALAWGADGLAAFGAHHAVALYHPMDPARTGVRTTLQGHTNRVNCVAFLNRGHELEQRNVAIVSGSADKTARVWKKSIHQKRAGHGDEDKDGDHQWVCSAVLEGHTGSVVTIGVVRAKSILTDKDLFATGAGDGTIKIWERKELDDSRDEVTCIQTIQVGKKYAQSIAISYLPDTIIPVMAVGSTDNKINIYVMQSNQFEKVLSLQGHENWVRSLDFATFTSEEEEGTTGGSTQAPNSGSSHHHTLQDGDLLLASGSQDKYIRLWRISGVDSQADQQDSEAGGAQSGTEASLTQEMLKSLEEMSKSGTQLSTKAHMIEVSTGQEGGNGEPASTKKFSVIFEALLLGHDDWVYTINWQPAQASAVTGRYYQPMALLSASTDKSMMIWKPDEATGVWVNNTQVGEVGGNTIGFYGGLYGPDGRWILAYGYNGAFHIWKNEGNEIGDRWVPQVSASGHYLSVQDITWDPTQSYLVSVSLDQTARLLAPWKHEVSISEKTQTLSTWHEIARPQIHGYDAQCITFSDKWTFVSGSDEKVLRVFDAPQTFVRSLAQLTGNDSVLADESSRPVGANLPALGLSNKAVFENDIASMVEAQESEEYLSQQAFVSTGATPTSLVETMKQPPFEEHLLQHTLWPEVEKLFGHGYELMCVDASHHGPRKWVASACRAHTPDQAVVRLFDSSTWKQSPHPLVSHTLTVTKVLFSHNDRYLLSISRDRLWSLFERVEDLEAEDPYKLVASQKAHARILWDCSWSFDDSMFATGSRDKTIKIWTKGANEGPWAAIATLKLPEAVTAVEFGPDLSSLGLLGEKTPHHVLAAGLEDGRVFLFGCTNEHPESWTSLGEIPRELTHTGTVNGLTWRLFKGEDAAIPKLQLASCGVDHSVRLFNIRLH</sequence>
<evidence type="ECO:0000256" key="8">
    <source>
        <dbReference type="ARBA" id="ARBA00022694"/>
    </source>
</evidence>
<dbReference type="InterPro" id="IPR037289">
    <property type="entry name" value="Elp2"/>
</dbReference>
<feature type="region of interest" description="Disordered" evidence="12">
    <location>
        <begin position="238"/>
        <end position="262"/>
    </location>
</feature>
<dbReference type="InterPro" id="IPR020472">
    <property type="entry name" value="WD40_PAC1"/>
</dbReference>
<comment type="caution">
    <text evidence="13">The sequence shown here is derived from an EMBL/GenBank/DDBJ whole genome shotgun (WGS) entry which is preliminary data.</text>
</comment>
<dbReference type="EMBL" id="BQFW01000015">
    <property type="protein sequence ID" value="GJJ78577.1"/>
    <property type="molecule type" value="Genomic_DNA"/>
</dbReference>
<dbReference type="SUPFAM" id="SSF50978">
    <property type="entry name" value="WD40 repeat-like"/>
    <property type="match status" value="2"/>
</dbReference>
<dbReference type="PROSITE" id="PS50294">
    <property type="entry name" value="WD_REPEATS_REGION"/>
    <property type="match status" value="1"/>
</dbReference>
<dbReference type="PANTHER" id="PTHR44111">
    <property type="entry name" value="ELONGATOR COMPLEX PROTEIN 2"/>
    <property type="match status" value="1"/>
</dbReference>
<dbReference type="SUPFAM" id="SSF101898">
    <property type="entry name" value="NHL repeat"/>
    <property type="match status" value="1"/>
</dbReference>
<dbReference type="InterPro" id="IPR015943">
    <property type="entry name" value="WD40/YVTN_repeat-like_dom_sf"/>
</dbReference>
<dbReference type="Proteomes" id="UP000827284">
    <property type="component" value="Unassembled WGS sequence"/>
</dbReference>
<feature type="repeat" description="WD" evidence="11">
    <location>
        <begin position="118"/>
        <end position="156"/>
    </location>
</feature>
<gene>
    <name evidence="13" type="ORF">EMPS_10936</name>
</gene>
<dbReference type="PRINTS" id="PR00320">
    <property type="entry name" value="GPROTEINBRPT"/>
</dbReference>
<dbReference type="FunFam" id="2.130.10.10:FF:000400">
    <property type="entry name" value="Elongator acetyltransferase complex subunit 2"/>
    <property type="match status" value="1"/>
</dbReference>
<accession>A0A9P3M1T9</accession>
<evidence type="ECO:0000256" key="2">
    <source>
        <dbReference type="ARBA" id="ARBA00004496"/>
    </source>
</evidence>
<evidence type="ECO:0000256" key="12">
    <source>
        <dbReference type="SAM" id="MobiDB-lite"/>
    </source>
</evidence>
<evidence type="ECO:0000256" key="11">
    <source>
        <dbReference type="PROSITE-ProRule" id="PRU00221"/>
    </source>
</evidence>
<dbReference type="SMART" id="SM00320">
    <property type="entry name" value="WD40"/>
    <property type="match status" value="13"/>
</dbReference>
<dbReference type="PROSITE" id="PS50082">
    <property type="entry name" value="WD_REPEATS_2"/>
    <property type="match status" value="3"/>
</dbReference>
<keyword evidence="14" id="KW-1185">Reference proteome</keyword>
<evidence type="ECO:0000256" key="10">
    <source>
        <dbReference type="ARBA" id="ARBA00023242"/>
    </source>
</evidence>
<keyword evidence="7 11" id="KW-0853">WD repeat</keyword>
<evidence type="ECO:0000256" key="3">
    <source>
        <dbReference type="ARBA" id="ARBA00005043"/>
    </source>
</evidence>
<feature type="repeat" description="WD" evidence="11">
    <location>
        <begin position="52"/>
        <end position="91"/>
    </location>
</feature>
<dbReference type="Gene3D" id="2.130.10.10">
    <property type="entry name" value="YVTN repeat-like/Quinoprotein amine dehydrogenase"/>
    <property type="match status" value="5"/>
</dbReference>
<keyword evidence="8" id="KW-0819">tRNA processing</keyword>
<evidence type="ECO:0000313" key="13">
    <source>
        <dbReference type="EMBL" id="GJJ78577.1"/>
    </source>
</evidence>
<reference evidence="13" key="1">
    <citation type="submission" date="2021-11" db="EMBL/GenBank/DDBJ databases">
        <authorList>
            <person name="Herlambang A."/>
            <person name="Guo Y."/>
            <person name="Takashima Y."/>
            <person name="Nishizawa T."/>
        </authorList>
    </citation>
    <scope>NUCLEOTIDE SEQUENCE</scope>
    <source>
        <strain evidence="13">E1425</strain>
    </source>
</reference>
<dbReference type="PANTHER" id="PTHR44111:SF1">
    <property type="entry name" value="ELONGATOR COMPLEX PROTEIN 2"/>
    <property type="match status" value="1"/>
</dbReference>
<dbReference type="InterPro" id="IPR001680">
    <property type="entry name" value="WD40_rpt"/>
</dbReference>
<dbReference type="OrthoDB" id="27911at2759"/>
<proteinExistence type="inferred from homology"/>
<feature type="repeat" description="WD" evidence="11">
    <location>
        <begin position="753"/>
        <end position="784"/>
    </location>
</feature>
<name>A0A9P3M1T9_9FUNG</name>
<evidence type="ECO:0000256" key="1">
    <source>
        <dbReference type="ARBA" id="ARBA00004123"/>
    </source>
</evidence>
<dbReference type="InterPro" id="IPR036322">
    <property type="entry name" value="WD40_repeat_dom_sf"/>
</dbReference>
<evidence type="ECO:0000256" key="4">
    <source>
        <dbReference type="ARBA" id="ARBA00005881"/>
    </source>
</evidence>
<organism evidence="13 14">
    <name type="scientific">Entomortierella parvispora</name>
    <dbReference type="NCBI Taxonomy" id="205924"/>
    <lineage>
        <taxon>Eukaryota</taxon>
        <taxon>Fungi</taxon>
        <taxon>Fungi incertae sedis</taxon>
        <taxon>Mucoromycota</taxon>
        <taxon>Mortierellomycotina</taxon>
        <taxon>Mortierellomycetes</taxon>
        <taxon>Mortierellales</taxon>
        <taxon>Mortierellaceae</taxon>
        <taxon>Entomortierella</taxon>
    </lineage>
</organism>
<evidence type="ECO:0000256" key="7">
    <source>
        <dbReference type="ARBA" id="ARBA00022574"/>
    </source>
</evidence>
<dbReference type="GO" id="GO:0002098">
    <property type="term" value="P:tRNA wobble uridine modification"/>
    <property type="evidence" value="ECO:0007669"/>
    <property type="project" value="InterPro"/>
</dbReference>
<protein>
    <recommendedName>
        <fullName evidence="5">Elongator complex protein 2</fullName>
    </recommendedName>
</protein>
<evidence type="ECO:0000256" key="9">
    <source>
        <dbReference type="ARBA" id="ARBA00022737"/>
    </source>
</evidence>
<comment type="subcellular location">
    <subcellularLocation>
        <location evidence="2">Cytoplasm</location>
    </subcellularLocation>
    <subcellularLocation>
        <location evidence="1">Nucleus</location>
    </subcellularLocation>
</comment>
<evidence type="ECO:0000313" key="14">
    <source>
        <dbReference type="Proteomes" id="UP000827284"/>
    </source>
</evidence>
<keyword evidence="10" id="KW-0539">Nucleus</keyword>
<dbReference type="GO" id="GO:0005634">
    <property type="term" value="C:nucleus"/>
    <property type="evidence" value="ECO:0007669"/>
    <property type="project" value="UniProtKB-SubCell"/>
</dbReference>
<dbReference type="AlphaFoldDB" id="A0A9P3M1T9"/>
<evidence type="ECO:0000256" key="6">
    <source>
        <dbReference type="ARBA" id="ARBA00022490"/>
    </source>
</evidence>
<keyword evidence="9" id="KW-0677">Repeat</keyword>
<evidence type="ECO:0000256" key="5">
    <source>
        <dbReference type="ARBA" id="ARBA00020267"/>
    </source>
</evidence>
<dbReference type="GO" id="GO:0005737">
    <property type="term" value="C:cytoplasm"/>
    <property type="evidence" value="ECO:0007669"/>
    <property type="project" value="UniProtKB-SubCell"/>
</dbReference>
<reference evidence="13" key="2">
    <citation type="journal article" date="2022" name="Microbiol. Resour. Announc.">
        <title>Whole-Genome Sequence of Entomortierella parvispora E1425, a Mucoromycotan Fungus Associated with Burkholderiaceae-Related Endosymbiotic Bacteria.</title>
        <authorList>
            <person name="Herlambang A."/>
            <person name="Guo Y."/>
            <person name="Takashima Y."/>
            <person name="Narisawa K."/>
            <person name="Ohta H."/>
            <person name="Nishizawa T."/>
        </authorList>
    </citation>
    <scope>NUCLEOTIDE SEQUENCE</scope>
    <source>
        <strain evidence="13">E1425</strain>
    </source>
</reference>
<feature type="region of interest" description="Disordered" evidence="12">
    <location>
        <begin position="289"/>
        <end position="308"/>
    </location>
</feature>
<keyword evidence="6" id="KW-0963">Cytoplasm</keyword>